<dbReference type="InterPro" id="IPR039698">
    <property type="entry name" value="Dfg10/SRD5A3"/>
</dbReference>
<evidence type="ECO:0000313" key="8">
    <source>
        <dbReference type="Proteomes" id="UP000244722"/>
    </source>
</evidence>
<keyword evidence="5" id="KW-0521">NADP</keyword>
<dbReference type="EC" id="1.3.1.94" evidence="5"/>
<dbReference type="GO" id="GO:0160198">
    <property type="term" value="F:polyprenal reductase activity"/>
    <property type="evidence" value="ECO:0007669"/>
    <property type="project" value="UniProtKB-EC"/>
</dbReference>
<evidence type="ECO:0000259" key="6">
    <source>
        <dbReference type="Pfam" id="PF02544"/>
    </source>
</evidence>
<proteinExistence type="inferred from homology"/>
<comment type="function">
    <text evidence="5">Plays a key role in early steps of protein N-linked glycosylation by being involved in the conversion of polyprenol into dolichol. Acts as a polyprenal reductase that mediates the reduction of polyprenal into dolichal in a NADP-dependent mechanism. Dolichols are required for the synthesis of dolichol-linked monosaccharides and the oligosaccharide precursor used for N-glycosylation.</text>
</comment>
<dbReference type="PANTHER" id="PTHR14624:SF0">
    <property type="entry name" value="POLYPRENOL REDUCTASE"/>
    <property type="match status" value="1"/>
</dbReference>
<evidence type="ECO:0000256" key="5">
    <source>
        <dbReference type="RuleBase" id="RU367081"/>
    </source>
</evidence>
<evidence type="ECO:0000313" key="7">
    <source>
        <dbReference type="EMBL" id="PUU77046.1"/>
    </source>
</evidence>
<dbReference type="EMBL" id="NESQ01000165">
    <property type="protein sequence ID" value="PUU77046.1"/>
    <property type="molecule type" value="Genomic_DNA"/>
</dbReference>
<keyword evidence="4 5" id="KW-0472">Membrane</keyword>
<dbReference type="PROSITE" id="PS50244">
    <property type="entry name" value="S5A_REDUCTASE"/>
    <property type="match status" value="1"/>
</dbReference>
<dbReference type="Proteomes" id="UP000244722">
    <property type="component" value="Unassembled WGS sequence"/>
</dbReference>
<reference evidence="7 8" key="1">
    <citation type="submission" date="2017-04" db="EMBL/GenBank/DDBJ databases">
        <title>Draft genome sequence of Tuber borchii Vittad., a whitish edible truffle.</title>
        <authorList>
            <consortium name="DOE Joint Genome Institute"/>
            <person name="Murat C."/>
            <person name="Kuo A."/>
            <person name="Barry K.W."/>
            <person name="Clum A."/>
            <person name="Dockter R.B."/>
            <person name="Fauchery L."/>
            <person name="Iotti M."/>
            <person name="Kohler A."/>
            <person name="Labutti K."/>
            <person name="Lindquist E.A."/>
            <person name="Lipzen A."/>
            <person name="Ohm R.A."/>
            <person name="Wang M."/>
            <person name="Grigoriev I.V."/>
            <person name="Zambonelli A."/>
            <person name="Martin F.M."/>
        </authorList>
    </citation>
    <scope>NUCLEOTIDE SEQUENCE [LARGE SCALE GENOMIC DNA]</scope>
    <source>
        <strain evidence="7 8">Tbo3840</strain>
    </source>
</reference>
<dbReference type="Pfam" id="PF02544">
    <property type="entry name" value="Steroid_dh"/>
    <property type="match status" value="1"/>
</dbReference>
<feature type="transmembrane region" description="Helical" evidence="5">
    <location>
        <begin position="287"/>
        <end position="306"/>
    </location>
</feature>
<gene>
    <name evidence="7" type="ORF">B9Z19DRAFT_988263</name>
</gene>
<comment type="subcellular location">
    <subcellularLocation>
        <location evidence="1">Endomembrane system</location>
        <topology evidence="1">Multi-pass membrane protein</topology>
    </subcellularLocation>
    <subcellularLocation>
        <location evidence="5">Endoplasmic reticulum membrane</location>
    </subcellularLocation>
</comment>
<comment type="caution">
    <text evidence="7">The sequence shown here is derived from an EMBL/GenBank/DDBJ whole genome shotgun (WGS) entry which is preliminary data.</text>
</comment>
<dbReference type="AlphaFoldDB" id="A0A2T6ZNK6"/>
<feature type="transmembrane region" description="Helical" evidence="5">
    <location>
        <begin position="174"/>
        <end position="193"/>
    </location>
</feature>
<feature type="domain" description="3-oxo-5-alpha-steroid 4-dehydrogenase C-terminal" evidence="6">
    <location>
        <begin position="218"/>
        <end position="331"/>
    </location>
</feature>
<keyword evidence="2 5" id="KW-0812">Transmembrane</keyword>
<organism evidence="7 8">
    <name type="scientific">Tuber borchii</name>
    <name type="common">White truffle</name>
    <dbReference type="NCBI Taxonomy" id="42251"/>
    <lineage>
        <taxon>Eukaryota</taxon>
        <taxon>Fungi</taxon>
        <taxon>Dikarya</taxon>
        <taxon>Ascomycota</taxon>
        <taxon>Pezizomycotina</taxon>
        <taxon>Pezizomycetes</taxon>
        <taxon>Pezizales</taxon>
        <taxon>Tuberaceae</taxon>
        <taxon>Tuber</taxon>
    </lineage>
</organism>
<dbReference type="UniPathway" id="UPA00378"/>
<keyword evidence="3 5" id="KW-1133">Transmembrane helix</keyword>
<name>A0A2T6ZNK6_TUBBO</name>
<dbReference type="InterPro" id="IPR001104">
    <property type="entry name" value="3-oxo-5_a-steroid_4-DH_C"/>
</dbReference>
<keyword evidence="5" id="KW-0560">Oxidoreductase</keyword>
<evidence type="ECO:0000256" key="2">
    <source>
        <dbReference type="ARBA" id="ARBA00022692"/>
    </source>
</evidence>
<dbReference type="GO" id="GO:0005789">
    <property type="term" value="C:endoplasmic reticulum membrane"/>
    <property type="evidence" value="ECO:0007669"/>
    <property type="project" value="UniProtKB-SubCell"/>
</dbReference>
<keyword evidence="5" id="KW-0256">Endoplasmic reticulum</keyword>
<evidence type="ECO:0000256" key="3">
    <source>
        <dbReference type="ARBA" id="ARBA00022989"/>
    </source>
</evidence>
<comment type="similarity">
    <text evidence="5">Belongs to the steroid 5-alpha reductase family. Polyprenal reductase subfamily.</text>
</comment>
<evidence type="ECO:0000256" key="4">
    <source>
        <dbReference type="ARBA" id="ARBA00023136"/>
    </source>
</evidence>
<keyword evidence="8" id="KW-1185">Reference proteome</keyword>
<dbReference type="OrthoDB" id="541710at2759"/>
<dbReference type="GO" id="GO:0003865">
    <property type="term" value="F:3-oxo-5-alpha-steroid 4-dehydrogenase activity"/>
    <property type="evidence" value="ECO:0007669"/>
    <property type="project" value="TreeGrafter"/>
</dbReference>
<comment type="catalytic activity">
    <reaction evidence="5">
        <text>a di-trans,poly-cis-dolichal + NADP(+) = a di-trans,poly-cis-polyprenal + NADPH + H(+)</text>
        <dbReference type="Rhea" id="RHEA:80727"/>
        <dbReference type="Rhea" id="RHEA-COMP:19536"/>
        <dbReference type="Rhea" id="RHEA-COMP:19537"/>
        <dbReference type="ChEBI" id="CHEBI:15378"/>
        <dbReference type="ChEBI" id="CHEBI:57783"/>
        <dbReference type="ChEBI" id="CHEBI:58349"/>
        <dbReference type="ChEBI" id="CHEBI:231623"/>
        <dbReference type="ChEBI" id="CHEBI:231637"/>
        <dbReference type="EC" id="1.3.1.94"/>
    </reaction>
    <physiologicalReaction direction="right-to-left" evidence="5">
        <dbReference type="Rhea" id="RHEA:80729"/>
    </physiologicalReaction>
</comment>
<protein>
    <recommendedName>
        <fullName evidence="5">Polyprenal reductase</fullName>
        <ecNumber evidence="5">1.3.1.94</ecNumber>
    </recommendedName>
</protein>
<evidence type="ECO:0000256" key="1">
    <source>
        <dbReference type="ARBA" id="ARBA00004127"/>
    </source>
</evidence>
<dbReference type="STRING" id="42251.A0A2T6ZNK6"/>
<dbReference type="GO" id="GO:0016095">
    <property type="term" value="P:polyprenol catabolic process"/>
    <property type="evidence" value="ECO:0007669"/>
    <property type="project" value="UniProtKB-UniRule"/>
</dbReference>
<sequence length="331" mass="36654">MVVPTLLRAFFVLASATILFIQSIPPFRSRFLAYGKVATPTTPNTKDAKPSTTAAPQDSKTPITALLDHLAMYTVPHSFFTHFYILALATLFLLGQQISTHGPLYTLLRDLQAPEWAAAAGSARRAMGGQSIHQVVLTWTCLVLQAGRRLYECLFVQKEKETVTKRGEGSRMSVAHYALGLAFYVCVSVGGWVEGTDAIDAFKFTLMNVYSLVGPPSAKSFIGVMFFIIGSGIQHDCHTYLTSLEKYTLPTHPAFQKLVCPHYFAECLVYLGLTIMSAPRGRGPFNVTMWTALIFVGVNLGVTSMLNREWYVGKFGEKSMEGRWNMIPLLF</sequence>
<dbReference type="GO" id="GO:0006488">
    <property type="term" value="P:dolichol-linked oligosaccharide biosynthetic process"/>
    <property type="evidence" value="ECO:0007669"/>
    <property type="project" value="UniProtKB-UniRule"/>
</dbReference>
<dbReference type="PANTHER" id="PTHR14624">
    <property type="entry name" value="DFG10 PROTEIN"/>
    <property type="match status" value="1"/>
</dbReference>
<comment type="pathway">
    <text evidence="5">Protein modification; protein glycosylation.</text>
</comment>
<dbReference type="GO" id="GO:0102389">
    <property type="term" value="F:polyprenol reductase activity"/>
    <property type="evidence" value="ECO:0007669"/>
    <property type="project" value="UniProtKB-UniRule"/>
</dbReference>
<feature type="transmembrane region" description="Helical" evidence="5">
    <location>
        <begin position="213"/>
        <end position="233"/>
    </location>
</feature>
<accession>A0A2T6ZNK6</accession>
<feature type="transmembrane region" description="Helical" evidence="5">
    <location>
        <begin position="6"/>
        <end position="24"/>
    </location>
</feature>